<comment type="caution">
    <text evidence="1">The sequence shown here is derived from an EMBL/GenBank/DDBJ whole genome shotgun (WGS) entry which is preliminary data.</text>
</comment>
<evidence type="ECO:0000313" key="1">
    <source>
        <dbReference type="EMBL" id="KAJ9653375.1"/>
    </source>
</evidence>
<protein>
    <submittedName>
        <fullName evidence="1">Alcohol acetyltransferase</fullName>
    </submittedName>
</protein>
<dbReference type="Proteomes" id="UP001172386">
    <property type="component" value="Unassembled WGS sequence"/>
</dbReference>
<keyword evidence="2" id="KW-1185">Reference proteome</keyword>
<sequence length="515" mass="57369">MDEAHESSKTFEPLRKPNPTERRLSARHAYRYYNNLVVAGIYKFPASTNPLKTTPSALCKLVQPSLEQCVRTHPFLSVVIRDATTKNETYSTSRQLDLQDHFHIIDSKAIPQLPELRNEEFTIKCLIEYILNDSELTFFDNADKIPPWRVDVFPLGPQAGQPRLLVSFTYSHSHADGMSGPAFHKTLLQSMNRMLRVSPEESSTILSTTKAHLPGLPQMPVSLSYLLAPALGHYLPEFVRRWFGFKGSVSGADDDTWTGSQTFVGNDGGPIKTVVEVLSIDHETISAVLNTCRKHDTKLTSVLNEVIAHSLARQHAIGIQALSRKLNFVSSTPNNLRKVVGRSNDVIGVFASTAYTIHVVHTSTDSESDITLDNEFWTRASQASKSFAVASSTLQDQPIGLLRFISDINGWMKGHIDHKRDASWELSNLMSFDGGSGDDEITVEKMYFCQPADAAGMPLTFNVISVQGGDLVICVGWQPSALGICTREEAEDFERKFVKDLTADMRKYFEKIAQS</sequence>
<dbReference type="EMBL" id="JAPDRQ010000157">
    <property type="protein sequence ID" value="KAJ9653375.1"/>
    <property type="molecule type" value="Genomic_DNA"/>
</dbReference>
<name>A0ACC3A000_9EURO</name>
<proteinExistence type="predicted"/>
<organism evidence="1 2">
    <name type="scientific">Neophaeococcomyces mojaviensis</name>
    <dbReference type="NCBI Taxonomy" id="3383035"/>
    <lineage>
        <taxon>Eukaryota</taxon>
        <taxon>Fungi</taxon>
        <taxon>Dikarya</taxon>
        <taxon>Ascomycota</taxon>
        <taxon>Pezizomycotina</taxon>
        <taxon>Eurotiomycetes</taxon>
        <taxon>Chaetothyriomycetidae</taxon>
        <taxon>Chaetothyriales</taxon>
        <taxon>Chaetothyriales incertae sedis</taxon>
        <taxon>Neophaeococcomyces</taxon>
    </lineage>
</organism>
<evidence type="ECO:0000313" key="2">
    <source>
        <dbReference type="Proteomes" id="UP001172386"/>
    </source>
</evidence>
<reference evidence="1" key="1">
    <citation type="submission" date="2022-10" db="EMBL/GenBank/DDBJ databases">
        <title>Culturing micro-colonial fungi from biological soil crusts in the Mojave desert and describing Neophaeococcomyces mojavensis, and introducing the new genera and species Taxawa tesnikishii.</title>
        <authorList>
            <person name="Kurbessoian T."/>
            <person name="Stajich J.E."/>
        </authorList>
    </citation>
    <scope>NUCLEOTIDE SEQUENCE</scope>
    <source>
        <strain evidence="1">JES_112</strain>
    </source>
</reference>
<gene>
    <name evidence="1" type="primary">ATF1</name>
    <name evidence="1" type="ORF">H2198_007464</name>
</gene>
<accession>A0ACC3A000</accession>